<gene>
    <name evidence="1" type="ORF">SAMN04487865_10287</name>
</gene>
<evidence type="ECO:0000313" key="2">
    <source>
        <dbReference type="Proteomes" id="UP000243374"/>
    </source>
</evidence>
<reference evidence="1 2" key="1">
    <citation type="submission" date="2016-10" db="EMBL/GenBank/DDBJ databases">
        <authorList>
            <person name="Varghese N."/>
            <person name="Submissions S."/>
        </authorList>
    </citation>
    <scope>NUCLEOTIDE SEQUENCE [LARGE SCALE GENOMIC DNA]</scope>
    <source>
        <strain evidence="1 2">22B</strain>
    </source>
</reference>
<name>A0A662ZD85_9GAMM</name>
<proteinExistence type="predicted"/>
<protein>
    <submittedName>
        <fullName evidence="1">Sulfur relay (Sulfurtransferase) complex TusBCD TusD component, DsrE family</fullName>
    </submittedName>
</protein>
<sequence>MKVLVIIKSPPASQVVHEIATNTIGQLCSNSDVEISGIFFTDSSVSLSSKGICQISSLCNLQENYLKISKNMSIPLFVCGRAFMEQGLAKENICDGFVLSGNMELSMLICSTDKILEF</sequence>
<evidence type="ECO:0000313" key="1">
    <source>
        <dbReference type="EMBL" id="SFK12825.1"/>
    </source>
</evidence>
<dbReference type="AlphaFoldDB" id="A0A662ZD85"/>
<dbReference type="SUPFAM" id="SSF75169">
    <property type="entry name" value="DsrEFH-like"/>
    <property type="match status" value="1"/>
</dbReference>
<dbReference type="GO" id="GO:0016740">
    <property type="term" value="F:transferase activity"/>
    <property type="evidence" value="ECO:0007669"/>
    <property type="project" value="UniProtKB-KW"/>
</dbReference>
<keyword evidence="2" id="KW-1185">Reference proteome</keyword>
<dbReference type="InterPro" id="IPR003787">
    <property type="entry name" value="Sulphur_relay_DsrE/F-like"/>
</dbReference>
<keyword evidence="1" id="KW-0808">Transferase</keyword>
<dbReference type="RefSeq" id="WP_074840793.1">
    <property type="nucleotide sequence ID" value="NZ_CP047056.1"/>
</dbReference>
<dbReference type="Gene3D" id="3.40.1260.10">
    <property type="entry name" value="DsrEFH-like"/>
    <property type="match status" value="1"/>
</dbReference>
<dbReference type="InterPro" id="IPR027396">
    <property type="entry name" value="DsrEFH-like"/>
</dbReference>
<dbReference type="Proteomes" id="UP000243374">
    <property type="component" value="Unassembled WGS sequence"/>
</dbReference>
<dbReference type="OrthoDB" id="7061941at2"/>
<accession>A0A662ZD85</accession>
<dbReference type="EMBL" id="FOSF01000028">
    <property type="protein sequence ID" value="SFK12825.1"/>
    <property type="molecule type" value="Genomic_DNA"/>
</dbReference>
<dbReference type="Pfam" id="PF02635">
    <property type="entry name" value="DsrE"/>
    <property type="match status" value="1"/>
</dbReference>
<organism evidence="1 2">
    <name type="scientific">Succinivibrio dextrinosolvens</name>
    <dbReference type="NCBI Taxonomy" id="83771"/>
    <lineage>
        <taxon>Bacteria</taxon>
        <taxon>Pseudomonadati</taxon>
        <taxon>Pseudomonadota</taxon>
        <taxon>Gammaproteobacteria</taxon>
        <taxon>Aeromonadales</taxon>
        <taxon>Succinivibrionaceae</taxon>
        <taxon>Succinivibrio</taxon>
    </lineage>
</organism>